<protein>
    <submittedName>
        <fullName evidence="1">Uncharacterized protein</fullName>
    </submittedName>
</protein>
<dbReference type="GO" id="GO:0008094">
    <property type="term" value="F:ATP-dependent activity, acting on DNA"/>
    <property type="evidence" value="ECO:0007669"/>
    <property type="project" value="TreeGrafter"/>
</dbReference>
<organism evidence="1 2">
    <name type="scientific">Rotaria socialis</name>
    <dbReference type="NCBI Taxonomy" id="392032"/>
    <lineage>
        <taxon>Eukaryota</taxon>
        <taxon>Metazoa</taxon>
        <taxon>Spiralia</taxon>
        <taxon>Gnathifera</taxon>
        <taxon>Rotifera</taxon>
        <taxon>Eurotatoria</taxon>
        <taxon>Bdelloidea</taxon>
        <taxon>Philodinida</taxon>
        <taxon>Philodinidae</taxon>
        <taxon>Rotaria</taxon>
    </lineage>
</organism>
<dbReference type="GO" id="GO:0006312">
    <property type="term" value="P:mitotic recombination"/>
    <property type="evidence" value="ECO:0007669"/>
    <property type="project" value="TreeGrafter"/>
</dbReference>
<dbReference type="GO" id="GO:0000166">
    <property type="term" value="F:nucleotide binding"/>
    <property type="evidence" value="ECO:0007669"/>
    <property type="project" value="InterPro"/>
</dbReference>
<comment type="caution">
    <text evidence="1">The sequence shown here is derived from an EMBL/GenBank/DDBJ whole genome shotgun (WGS) entry which is preliminary data.</text>
</comment>
<sequence length="105" mass="10951">MPPKTKARESIVEKETTLDQSSVTVGTALQVNDSVAIDCDSSGPTPITKLDKSCGVGTADIKKLQEAGFCTVESIAFAPRKTLLAVKGISDAKADKLAVSLSLKN</sequence>
<dbReference type="GO" id="GO:0000794">
    <property type="term" value="C:condensed nuclear chromosome"/>
    <property type="evidence" value="ECO:0007669"/>
    <property type="project" value="TreeGrafter"/>
</dbReference>
<dbReference type="InterPro" id="IPR010995">
    <property type="entry name" value="DNA_repair_Rad51/TF_NusA_a-hlx"/>
</dbReference>
<dbReference type="GO" id="GO:0007131">
    <property type="term" value="P:reciprocal meiotic recombination"/>
    <property type="evidence" value="ECO:0007669"/>
    <property type="project" value="TreeGrafter"/>
</dbReference>
<dbReference type="FunFam" id="1.10.150.20:FF:000126">
    <property type="entry name" value="DNA repair protein RAD51 homolog"/>
    <property type="match status" value="1"/>
</dbReference>
<dbReference type="AlphaFoldDB" id="A0A821ZN07"/>
<evidence type="ECO:0000313" key="1">
    <source>
        <dbReference type="EMBL" id="CAF4986062.1"/>
    </source>
</evidence>
<dbReference type="GO" id="GO:0000730">
    <property type="term" value="P:DNA recombinase assembly"/>
    <property type="evidence" value="ECO:0007669"/>
    <property type="project" value="TreeGrafter"/>
</dbReference>
<name>A0A821ZN07_9BILA</name>
<dbReference type="PANTHER" id="PTHR22942">
    <property type="entry name" value="RECA/RAD51/RADA DNA STRAND-PAIRING FAMILY MEMBER"/>
    <property type="match status" value="1"/>
</dbReference>
<dbReference type="GO" id="GO:0070192">
    <property type="term" value="P:chromosome organization involved in meiotic cell cycle"/>
    <property type="evidence" value="ECO:0007669"/>
    <property type="project" value="TreeGrafter"/>
</dbReference>
<dbReference type="Pfam" id="PF14520">
    <property type="entry name" value="HHH_5"/>
    <property type="match status" value="1"/>
</dbReference>
<evidence type="ECO:0000313" key="2">
    <source>
        <dbReference type="Proteomes" id="UP000663848"/>
    </source>
</evidence>
<dbReference type="EMBL" id="CAJOBR010029418">
    <property type="protein sequence ID" value="CAF4986062.1"/>
    <property type="molecule type" value="Genomic_DNA"/>
</dbReference>
<gene>
    <name evidence="1" type="ORF">QYT958_LOCUS36638</name>
</gene>
<dbReference type="GO" id="GO:0042148">
    <property type="term" value="P:DNA strand invasion"/>
    <property type="evidence" value="ECO:0007669"/>
    <property type="project" value="TreeGrafter"/>
</dbReference>
<dbReference type="GO" id="GO:0000150">
    <property type="term" value="F:DNA strand exchange activity"/>
    <property type="evidence" value="ECO:0007669"/>
    <property type="project" value="TreeGrafter"/>
</dbReference>
<proteinExistence type="predicted"/>
<dbReference type="GO" id="GO:0003690">
    <property type="term" value="F:double-stranded DNA binding"/>
    <property type="evidence" value="ECO:0007669"/>
    <property type="project" value="TreeGrafter"/>
</dbReference>
<dbReference type="PANTHER" id="PTHR22942:SF39">
    <property type="entry name" value="DNA REPAIR PROTEIN RAD51 HOMOLOG 1"/>
    <property type="match status" value="1"/>
</dbReference>
<dbReference type="GO" id="GO:0003697">
    <property type="term" value="F:single-stranded DNA binding"/>
    <property type="evidence" value="ECO:0007669"/>
    <property type="project" value="TreeGrafter"/>
</dbReference>
<dbReference type="Proteomes" id="UP000663848">
    <property type="component" value="Unassembled WGS sequence"/>
</dbReference>
<dbReference type="Gene3D" id="1.10.150.20">
    <property type="entry name" value="5' to 3' exonuclease, C-terminal subdomain"/>
    <property type="match status" value="1"/>
</dbReference>
<reference evidence="1" key="1">
    <citation type="submission" date="2021-02" db="EMBL/GenBank/DDBJ databases">
        <authorList>
            <person name="Nowell W R."/>
        </authorList>
    </citation>
    <scope>NUCLEOTIDE SEQUENCE</scope>
</reference>
<dbReference type="SUPFAM" id="SSF47794">
    <property type="entry name" value="Rad51 N-terminal domain-like"/>
    <property type="match status" value="1"/>
</dbReference>
<accession>A0A821ZN07</accession>